<dbReference type="EMBL" id="CP029397">
    <property type="protein sequence ID" value="AWL29974.1"/>
    <property type="molecule type" value="Genomic_DNA"/>
</dbReference>
<feature type="domain" description="NADAR" evidence="3">
    <location>
        <begin position="25"/>
        <end position="182"/>
    </location>
</feature>
<comment type="catalytic activity">
    <reaction evidence="1">
        <text>5-amino-6-(5-phospho-D-ribosylamino)uracil + H2O = 5,6-diaminouracil + D-ribose 5-phosphate</text>
        <dbReference type="Rhea" id="RHEA:55020"/>
        <dbReference type="ChEBI" id="CHEBI:15377"/>
        <dbReference type="ChEBI" id="CHEBI:46252"/>
        <dbReference type="ChEBI" id="CHEBI:58453"/>
        <dbReference type="ChEBI" id="CHEBI:78346"/>
    </reaction>
</comment>
<proteinExistence type="predicted"/>
<dbReference type="SUPFAM" id="SSF143990">
    <property type="entry name" value="YbiA-like"/>
    <property type="match status" value="1"/>
</dbReference>
<name>A0A2S2FG94_9GAMM</name>
<sequence length="182" mass="21272">MSDFQYLTDVQEDVRKGKHFKYLCFWGHTPKQKSVVDKSCFSQWFPAKFELNGIEYETAEHYMMAQKAKLFADEDIFQKIIQVNHPNEAKALGRKVKNYQENVWLQHRFDIVVNGNIAKFSQHPELKQFLLDIQERILVEASPVDKIWGIGLAADDKNAEDPLKWKGLNLLGFALMEVRKQL</sequence>
<dbReference type="InterPro" id="IPR037238">
    <property type="entry name" value="YbiA-like_sf"/>
</dbReference>
<dbReference type="InterPro" id="IPR012816">
    <property type="entry name" value="NADAR"/>
</dbReference>
<gene>
    <name evidence="4" type="ORF">DJ533_16070</name>
</gene>
<organism evidence="4 5">
    <name type="scientific">Acinetobacter defluvii</name>
    <dbReference type="NCBI Taxonomy" id="1871111"/>
    <lineage>
        <taxon>Bacteria</taxon>
        <taxon>Pseudomonadati</taxon>
        <taxon>Pseudomonadota</taxon>
        <taxon>Gammaproteobacteria</taxon>
        <taxon>Moraxellales</taxon>
        <taxon>Moraxellaceae</taxon>
        <taxon>Acinetobacter</taxon>
    </lineage>
</organism>
<evidence type="ECO:0000259" key="3">
    <source>
        <dbReference type="Pfam" id="PF08719"/>
    </source>
</evidence>
<dbReference type="Proteomes" id="UP000245977">
    <property type="component" value="Chromosome"/>
</dbReference>
<dbReference type="CDD" id="cd15457">
    <property type="entry name" value="NADAR"/>
    <property type="match status" value="1"/>
</dbReference>
<evidence type="ECO:0000313" key="4">
    <source>
        <dbReference type="EMBL" id="AWL29974.1"/>
    </source>
</evidence>
<keyword evidence="5" id="KW-1185">Reference proteome</keyword>
<accession>A0A2S2FG94</accession>
<dbReference type="Pfam" id="PF08719">
    <property type="entry name" value="NADAR"/>
    <property type="match status" value="1"/>
</dbReference>
<dbReference type="AlphaFoldDB" id="A0A2S2FG94"/>
<dbReference type="RefSeq" id="WP_065993530.1">
    <property type="nucleotide sequence ID" value="NZ_CP029397.2"/>
</dbReference>
<evidence type="ECO:0000256" key="2">
    <source>
        <dbReference type="ARBA" id="ARBA00000751"/>
    </source>
</evidence>
<dbReference type="Gene3D" id="1.10.357.40">
    <property type="entry name" value="YbiA-like"/>
    <property type="match status" value="1"/>
</dbReference>
<reference evidence="4" key="1">
    <citation type="submission" date="2019-08" db="EMBL/GenBank/DDBJ databases">
        <title>The complete genome of Acinetobacter defluvii strain WCHAD010030.</title>
        <authorList>
            <person name="Hu Y."/>
            <person name="Qin J."/>
            <person name="Feng Y."/>
            <person name="Zong Z."/>
        </authorList>
    </citation>
    <scope>NUCLEOTIDE SEQUENCE</scope>
    <source>
        <strain evidence="4">WCHA30</strain>
    </source>
</reference>
<protein>
    <submittedName>
        <fullName evidence="4">NADAR family protein</fullName>
    </submittedName>
</protein>
<dbReference type="NCBIfam" id="TIGR02464">
    <property type="entry name" value="ribofla_fusion"/>
    <property type="match status" value="1"/>
</dbReference>
<dbReference type="KEGG" id="adv:DJ533_16070"/>
<dbReference type="STRING" id="1871111.GCA_001704615_02676"/>
<comment type="catalytic activity">
    <reaction evidence="2">
        <text>2,5-diamino-6-hydroxy-4-(5-phosphoribosylamino)-pyrimidine + H2O = 2,5,6-triamino-4-hydroxypyrimidine + D-ribose 5-phosphate</text>
        <dbReference type="Rhea" id="RHEA:23436"/>
        <dbReference type="ChEBI" id="CHEBI:15377"/>
        <dbReference type="ChEBI" id="CHEBI:58614"/>
        <dbReference type="ChEBI" id="CHEBI:78346"/>
        <dbReference type="ChEBI" id="CHEBI:137796"/>
    </reaction>
</comment>
<evidence type="ECO:0000256" key="1">
    <source>
        <dbReference type="ARBA" id="ARBA00000022"/>
    </source>
</evidence>
<evidence type="ECO:0000313" key="5">
    <source>
        <dbReference type="Proteomes" id="UP000245977"/>
    </source>
</evidence>
<dbReference type="OrthoDB" id="67297at2"/>